<keyword evidence="1" id="KW-0805">Transcription regulation</keyword>
<gene>
    <name evidence="5" type="ORF">FHR90_000222</name>
    <name evidence="6" type="ORF">HUK83_03055</name>
</gene>
<sequence>MIALDLVDPGLTYRRLAGCRTPQPVCNDADAFLFALPLRGGQVRLEGECGAIFDGEVGPGTVRIVQPGETAALSTPGGFDEMLLSVPGPLLRDHATRHGMEVASGRCPDLRPLLAGQDAIRRLLPLLKLAHGVGPARRQALIDGLSATIMALMLDGELHAAPAGRGLDAEAFASVARFAEQRLGRGIDLDEWACFAGLPVDEFSRRFARYTGLAPYAWFMDRRIDRAKELMLGSGRTLVDIALETGFCSQSHFTEAFRRRTGVAPGRWRKAHRVIA</sequence>
<dbReference type="Pfam" id="PF12833">
    <property type="entry name" value="HTH_18"/>
    <property type="match status" value="1"/>
</dbReference>
<evidence type="ECO:0000313" key="8">
    <source>
        <dbReference type="Proteomes" id="UP000565205"/>
    </source>
</evidence>
<dbReference type="SMART" id="SM00342">
    <property type="entry name" value="HTH_ARAC"/>
    <property type="match status" value="1"/>
</dbReference>
<dbReference type="GO" id="GO:0003700">
    <property type="term" value="F:DNA-binding transcription factor activity"/>
    <property type="evidence" value="ECO:0007669"/>
    <property type="project" value="InterPro"/>
</dbReference>
<accession>A0A839URJ7</accession>
<dbReference type="SUPFAM" id="SSF46689">
    <property type="entry name" value="Homeodomain-like"/>
    <property type="match status" value="1"/>
</dbReference>
<dbReference type="AlphaFoldDB" id="A0A839URJ7"/>
<dbReference type="InterPro" id="IPR050204">
    <property type="entry name" value="AraC_XylS_family_regulators"/>
</dbReference>
<reference evidence="5 7" key="2">
    <citation type="submission" date="2020-08" db="EMBL/GenBank/DDBJ databases">
        <title>Genomic Encyclopedia of Type Strains, Phase III (KMG-III): the genomes of soil and plant-associated and newly described type strains.</title>
        <authorList>
            <person name="Whitman W."/>
        </authorList>
    </citation>
    <scope>NUCLEOTIDE SEQUENCE [LARGE SCALE GENOMIC DNA]</scope>
    <source>
        <strain evidence="5 7">CECT 8088</strain>
    </source>
</reference>
<dbReference type="PROSITE" id="PS00041">
    <property type="entry name" value="HTH_ARAC_FAMILY_1"/>
    <property type="match status" value="1"/>
</dbReference>
<dbReference type="Gene3D" id="1.10.10.60">
    <property type="entry name" value="Homeodomain-like"/>
    <property type="match status" value="2"/>
</dbReference>
<evidence type="ECO:0000313" key="5">
    <source>
        <dbReference type="EMBL" id="MBB3172416.1"/>
    </source>
</evidence>
<reference evidence="6 8" key="1">
    <citation type="submission" date="2020-06" db="EMBL/GenBank/DDBJ databases">
        <title>Description of novel acetic acid bacteria.</title>
        <authorList>
            <person name="Sombolestani A."/>
        </authorList>
    </citation>
    <scope>NUCLEOTIDE SEQUENCE [LARGE SCALE GENOMIC DNA]</scope>
    <source>
        <strain evidence="6 8">LMG 26838</strain>
    </source>
</reference>
<dbReference type="Proteomes" id="UP000565205">
    <property type="component" value="Unassembled WGS sequence"/>
</dbReference>
<organism evidence="5 7">
    <name type="scientific">Endobacter medicaginis</name>
    <dbReference type="NCBI Taxonomy" id="1181271"/>
    <lineage>
        <taxon>Bacteria</taxon>
        <taxon>Pseudomonadati</taxon>
        <taxon>Pseudomonadota</taxon>
        <taxon>Alphaproteobacteria</taxon>
        <taxon>Acetobacterales</taxon>
        <taxon>Acetobacteraceae</taxon>
        <taxon>Endobacter</taxon>
    </lineage>
</organism>
<keyword evidence="2" id="KW-0238">DNA-binding</keyword>
<dbReference type="PANTHER" id="PTHR46796">
    <property type="entry name" value="HTH-TYPE TRANSCRIPTIONAL ACTIVATOR RHAS-RELATED"/>
    <property type="match status" value="1"/>
</dbReference>
<dbReference type="Proteomes" id="UP000557688">
    <property type="component" value="Unassembled WGS sequence"/>
</dbReference>
<name>A0A839URJ7_9PROT</name>
<dbReference type="EMBL" id="JACHXV010000001">
    <property type="protein sequence ID" value="MBB3172416.1"/>
    <property type="molecule type" value="Genomic_DNA"/>
</dbReference>
<dbReference type="PRINTS" id="PR00032">
    <property type="entry name" value="HTHARAC"/>
</dbReference>
<dbReference type="GO" id="GO:0043565">
    <property type="term" value="F:sequence-specific DNA binding"/>
    <property type="evidence" value="ECO:0007669"/>
    <property type="project" value="InterPro"/>
</dbReference>
<dbReference type="PROSITE" id="PS01124">
    <property type="entry name" value="HTH_ARAC_FAMILY_2"/>
    <property type="match status" value="1"/>
</dbReference>
<feature type="domain" description="HTH araC/xylS-type" evidence="4">
    <location>
        <begin position="173"/>
        <end position="271"/>
    </location>
</feature>
<dbReference type="RefSeq" id="WP_176622042.1">
    <property type="nucleotide sequence ID" value="NZ_JABXXQ010000027.1"/>
</dbReference>
<dbReference type="InterPro" id="IPR009057">
    <property type="entry name" value="Homeodomain-like_sf"/>
</dbReference>
<dbReference type="InterPro" id="IPR018062">
    <property type="entry name" value="HTH_AraC-typ_CS"/>
</dbReference>
<evidence type="ECO:0000256" key="1">
    <source>
        <dbReference type="ARBA" id="ARBA00023015"/>
    </source>
</evidence>
<proteinExistence type="predicted"/>
<dbReference type="PANTHER" id="PTHR46796:SF6">
    <property type="entry name" value="ARAC SUBFAMILY"/>
    <property type="match status" value="1"/>
</dbReference>
<dbReference type="InterPro" id="IPR018060">
    <property type="entry name" value="HTH_AraC"/>
</dbReference>
<evidence type="ECO:0000313" key="6">
    <source>
        <dbReference type="EMBL" id="NVN29318.1"/>
    </source>
</evidence>
<protein>
    <submittedName>
        <fullName evidence="5">AraC family transcriptional regulator</fullName>
    </submittedName>
    <submittedName>
        <fullName evidence="6">Helix-turn-helix transcriptional regulator</fullName>
    </submittedName>
</protein>
<dbReference type="EMBL" id="JABXXQ010000027">
    <property type="protein sequence ID" value="NVN29318.1"/>
    <property type="molecule type" value="Genomic_DNA"/>
</dbReference>
<keyword evidence="7" id="KW-1185">Reference proteome</keyword>
<keyword evidence="3" id="KW-0804">Transcription</keyword>
<dbReference type="InterPro" id="IPR020449">
    <property type="entry name" value="Tscrpt_reg_AraC-type_HTH"/>
</dbReference>
<comment type="caution">
    <text evidence="5">The sequence shown here is derived from an EMBL/GenBank/DDBJ whole genome shotgun (WGS) entry which is preliminary data.</text>
</comment>
<evidence type="ECO:0000256" key="3">
    <source>
        <dbReference type="ARBA" id="ARBA00023163"/>
    </source>
</evidence>
<evidence type="ECO:0000313" key="7">
    <source>
        <dbReference type="Proteomes" id="UP000557688"/>
    </source>
</evidence>
<evidence type="ECO:0000259" key="4">
    <source>
        <dbReference type="PROSITE" id="PS01124"/>
    </source>
</evidence>
<evidence type="ECO:0000256" key="2">
    <source>
        <dbReference type="ARBA" id="ARBA00023125"/>
    </source>
</evidence>